<feature type="transmembrane region" description="Helical" evidence="16">
    <location>
        <begin position="108"/>
        <end position="134"/>
    </location>
</feature>
<evidence type="ECO:0000256" key="10">
    <source>
        <dbReference type="ARBA" id="ARBA00033270"/>
    </source>
</evidence>
<keyword evidence="2" id="KW-0328">Glycosyltransferase</keyword>
<dbReference type="PANTHER" id="PTHR30474">
    <property type="entry name" value="CELL CYCLE PROTEIN"/>
    <property type="match status" value="1"/>
</dbReference>
<sequence>MVQFLRKHFKGDLVIWVITLILLGFSLVSVYSFVPILVKIEGGTPFKYLFKHFIYILLAVLAMYWVHKRDPMVISKMSRIIYYGSIALLIFTLFFGTKVNEAGRWVKIPFVGLTFQSSDFAKLALLIYVSRMLVKKKNEMNDWKKGFLPVMAPIVIICGLIVKDNFSTAAILFMISFTLLFLGRVPFSKLFSVIFAGVLLFFMAVGLHKALPELNILPRFDTWMNRISNRYENSGDIDQAGNLQANNAEQAIYLGGFLGQGIGKGKVKEFIPEAYADFFYASFVEEFGSFSAIILILFYLILLYRIMRIALRSNQLFETYICLGIGILLLSQAAVNMMVCTGIFPVTGQNMPFLAMGGSAMIMACVGIGIVQGVAQKQEEKVSVESEGVFA</sequence>
<evidence type="ECO:0000313" key="18">
    <source>
        <dbReference type="Proteomes" id="UP000316008"/>
    </source>
</evidence>
<gene>
    <name evidence="17" type="ORF">FO442_08125</name>
</gene>
<feature type="transmembrane region" description="Helical" evidence="16">
    <location>
        <begin position="190"/>
        <end position="211"/>
    </location>
</feature>
<dbReference type="PANTHER" id="PTHR30474:SF2">
    <property type="entry name" value="PEPTIDOGLYCAN GLYCOSYLTRANSFERASE FTSW-RELATED"/>
    <property type="match status" value="1"/>
</dbReference>
<comment type="catalytic activity">
    <reaction evidence="15">
        <text>[GlcNAc-(1-&gt;4)-Mur2Ac(oyl-L-Ala-gamma-D-Glu-L-Lys-D-Ala-D-Ala)](n)-di-trans,octa-cis-undecaprenyl diphosphate + beta-D-GlcNAc-(1-&gt;4)-Mur2Ac(oyl-L-Ala-gamma-D-Glu-L-Lys-D-Ala-D-Ala)-di-trans,octa-cis-undecaprenyl diphosphate = [GlcNAc-(1-&gt;4)-Mur2Ac(oyl-L-Ala-gamma-D-Glu-L-Lys-D-Ala-D-Ala)](n+1)-di-trans,octa-cis-undecaprenyl diphosphate + di-trans,octa-cis-undecaprenyl diphosphate + H(+)</text>
        <dbReference type="Rhea" id="RHEA:23708"/>
        <dbReference type="Rhea" id="RHEA-COMP:9602"/>
        <dbReference type="Rhea" id="RHEA-COMP:9603"/>
        <dbReference type="ChEBI" id="CHEBI:15378"/>
        <dbReference type="ChEBI" id="CHEBI:58405"/>
        <dbReference type="ChEBI" id="CHEBI:60033"/>
        <dbReference type="ChEBI" id="CHEBI:78435"/>
        <dbReference type="EC" id="2.4.99.28"/>
    </reaction>
</comment>
<comment type="similarity">
    <text evidence="11">Belongs to the SEDS family. FtsW subfamily.</text>
</comment>
<evidence type="ECO:0000256" key="7">
    <source>
        <dbReference type="ARBA" id="ARBA00022989"/>
    </source>
</evidence>
<evidence type="ECO:0000256" key="11">
    <source>
        <dbReference type="ARBA" id="ARBA00038053"/>
    </source>
</evidence>
<dbReference type="GO" id="GO:0005886">
    <property type="term" value="C:plasma membrane"/>
    <property type="evidence" value="ECO:0007669"/>
    <property type="project" value="TreeGrafter"/>
</dbReference>
<keyword evidence="7 16" id="KW-1133">Transmembrane helix</keyword>
<feature type="transmembrane region" description="Helical" evidence="16">
    <location>
        <begin position="49"/>
        <end position="67"/>
    </location>
</feature>
<keyword evidence="4 16" id="KW-0812">Transmembrane</keyword>
<evidence type="ECO:0000256" key="13">
    <source>
        <dbReference type="ARBA" id="ARBA00041418"/>
    </source>
</evidence>
<evidence type="ECO:0000256" key="16">
    <source>
        <dbReference type="SAM" id="Phobius"/>
    </source>
</evidence>
<evidence type="ECO:0000256" key="15">
    <source>
        <dbReference type="ARBA" id="ARBA00049902"/>
    </source>
</evidence>
<keyword evidence="5" id="KW-0133">Cell shape</keyword>
<dbReference type="Pfam" id="PF01098">
    <property type="entry name" value="FTSW_RODA_SPOVE"/>
    <property type="match status" value="1"/>
</dbReference>
<keyword evidence="3" id="KW-0808">Transferase</keyword>
<keyword evidence="18" id="KW-1185">Reference proteome</keyword>
<dbReference type="GO" id="GO:0008955">
    <property type="term" value="F:peptidoglycan glycosyltransferase activity"/>
    <property type="evidence" value="ECO:0007669"/>
    <property type="project" value="UniProtKB-EC"/>
</dbReference>
<dbReference type="RefSeq" id="WP_144332661.1">
    <property type="nucleotide sequence ID" value="NZ_VLPL01000003.1"/>
</dbReference>
<feature type="transmembrane region" description="Helical" evidence="16">
    <location>
        <begin position="79"/>
        <end position="96"/>
    </location>
</feature>
<feature type="transmembrane region" description="Helical" evidence="16">
    <location>
        <begin position="12"/>
        <end position="37"/>
    </location>
</feature>
<keyword evidence="6" id="KW-0573">Peptidoglycan synthesis</keyword>
<accession>A0A556N0V3</accession>
<evidence type="ECO:0000313" key="17">
    <source>
        <dbReference type="EMBL" id="TSJ45705.1"/>
    </source>
</evidence>
<proteinExistence type="inferred from homology"/>
<feature type="transmembrane region" description="Helical" evidence="16">
    <location>
        <begin position="168"/>
        <end position="183"/>
    </location>
</feature>
<feature type="transmembrane region" description="Helical" evidence="16">
    <location>
        <begin position="319"/>
        <end position="345"/>
    </location>
</feature>
<dbReference type="AlphaFoldDB" id="A0A556N0V3"/>
<name>A0A556N0V3_9FLAO</name>
<reference evidence="17 18" key="1">
    <citation type="submission" date="2019-07" db="EMBL/GenBank/DDBJ databases">
        <authorList>
            <person name="Huq M.A."/>
        </authorList>
    </citation>
    <scope>NUCLEOTIDE SEQUENCE [LARGE SCALE GENOMIC DNA]</scope>
    <source>
        <strain evidence="17 18">MAH-3</strain>
    </source>
</reference>
<evidence type="ECO:0000256" key="8">
    <source>
        <dbReference type="ARBA" id="ARBA00023136"/>
    </source>
</evidence>
<evidence type="ECO:0000256" key="6">
    <source>
        <dbReference type="ARBA" id="ARBA00022984"/>
    </source>
</evidence>
<evidence type="ECO:0000256" key="3">
    <source>
        <dbReference type="ARBA" id="ARBA00022679"/>
    </source>
</evidence>
<dbReference type="InterPro" id="IPR001182">
    <property type="entry name" value="FtsW/RodA"/>
</dbReference>
<keyword evidence="8 16" id="KW-0472">Membrane</keyword>
<dbReference type="EMBL" id="VLPL01000003">
    <property type="protein sequence ID" value="TSJ45705.1"/>
    <property type="molecule type" value="Genomic_DNA"/>
</dbReference>
<dbReference type="GO" id="GO:0015648">
    <property type="term" value="F:lipid-linked peptidoglycan transporter activity"/>
    <property type="evidence" value="ECO:0007669"/>
    <property type="project" value="TreeGrafter"/>
</dbReference>
<feature type="transmembrane region" description="Helical" evidence="16">
    <location>
        <begin position="146"/>
        <end position="162"/>
    </location>
</feature>
<evidence type="ECO:0000256" key="14">
    <source>
        <dbReference type="ARBA" id="ARBA00044770"/>
    </source>
</evidence>
<dbReference type="GO" id="GO:0008360">
    <property type="term" value="P:regulation of cell shape"/>
    <property type="evidence" value="ECO:0007669"/>
    <property type="project" value="UniProtKB-KW"/>
</dbReference>
<protein>
    <recommendedName>
        <fullName evidence="12">Probable peptidoglycan glycosyltransferase FtsW</fullName>
        <ecNumber evidence="14">2.4.99.28</ecNumber>
    </recommendedName>
    <alternativeName>
        <fullName evidence="13">Cell division protein FtsW</fullName>
    </alternativeName>
    <alternativeName>
        <fullName evidence="10">Cell wall polymerase</fullName>
    </alternativeName>
    <alternativeName>
        <fullName evidence="9">Peptidoglycan polymerase</fullName>
    </alternativeName>
</protein>
<comment type="subcellular location">
    <subcellularLocation>
        <location evidence="1">Membrane</location>
        <topology evidence="1">Multi-pass membrane protein</topology>
    </subcellularLocation>
</comment>
<comment type="caution">
    <text evidence="17">The sequence shown here is derived from an EMBL/GenBank/DDBJ whole genome shotgun (WGS) entry which is preliminary data.</text>
</comment>
<evidence type="ECO:0000256" key="4">
    <source>
        <dbReference type="ARBA" id="ARBA00022692"/>
    </source>
</evidence>
<evidence type="ECO:0000256" key="5">
    <source>
        <dbReference type="ARBA" id="ARBA00022960"/>
    </source>
</evidence>
<organism evidence="17 18">
    <name type="scientific">Fluviicola chungangensis</name>
    <dbReference type="NCBI Taxonomy" id="2597671"/>
    <lineage>
        <taxon>Bacteria</taxon>
        <taxon>Pseudomonadati</taxon>
        <taxon>Bacteroidota</taxon>
        <taxon>Flavobacteriia</taxon>
        <taxon>Flavobacteriales</taxon>
        <taxon>Crocinitomicaceae</taxon>
        <taxon>Fluviicola</taxon>
    </lineage>
</organism>
<feature type="transmembrane region" description="Helical" evidence="16">
    <location>
        <begin position="287"/>
        <end position="307"/>
    </location>
</feature>
<evidence type="ECO:0000256" key="9">
    <source>
        <dbReference type="ARBA" id="ARBA00032370"/>
    </source>
</evidence>
<dbReference type="GO" id="GO:0032153">
    <property type="term" value="C:cell division site"/>
    <property type="evidence" value="ECO:0007669"/>
    <property type="project" value="TreeGrafter"/>
</dbReference>
<dbReference type="Proteomes" id="UP000316008">
    <property type="component" value="Unassembled WGS sequence"/>
</dbReference>
<evidence type="ECO:0000256" key="1">
    <source>
        <dbReference type="ARBA" id="ARBA00004141"/>
    </source>
</evidence>
<dbReference type="GO" id="GO:0051301">
    <property type="term" value="P:cell division"/>
    <property type="evidence" value="ECO:0007669"/>
    <property type="project" value="InterPro"/>
</dbReference>
<evidence type="ECO:0000256" key="2">
    <source>
        <dbReference type="ARBA" id="ARBA00022676"/>
    </source>
</evidence>
<dbReference type="EC" id="2.4.99.28" evidence="14"/>
<feature type="transmembrane region" description="Helical" evidence="16">
    <location>
        <begin position="351"/>
        <end position="371"/>
    </location>
</feature>
<dbReference type="GO" id="GO:0009252">
    <property type="term" value="P:peptidoglycan biosynthetic process"/>
    <property type="evidence" value="ECO:0007669"/>
    <property type="project" value="UniProtKB-KW"/>
</dbReference>
<evidence type="ECO:0000256" key="12">
    <source>
        <dbReference type="ARBA" id="ARBA00041185"/>
    </source>
</evidence>
<dbReference type="OrthoDB" id="9812661at2"/>